<evidence type="ECO:0000313" key="8">
    <source>
        <dbReference type="EMBL" id="RZF31874.1"/>
    </source>
</evidence>
<feature type="transmembrane region" description="Helical" evidence="6">
    <location>
        <begin position="136"/>
        <end position="156"/>
    </location>
</feature>
<dbReference type="PANTHER" id="PTHR22776">
    <property type="entry name" value="MARVEL-CONTAINING POTENTIAL LIPID RAFT-ASSOCIATED PROTEIN"/>
    <property type="match status" value="1"/>
</dbReference>
<evidence type="ECO:0000256" key="1">
    <source>
        <dbReference type="ARBA" id="ARBA00004141"/>
    </source>
</evidence>
<dbReference type="Proteomes" id="UP000291343">
    <property type="component" value="Unassembled WGS sequence"/>
</dbReference>
<evidence type="ECO:0000256" key="3">
    <source>
        <dbReference type="ARBA" id="ARBA00022989"/>
    </source>
</evidence>
<evidence type="ECO:0000259" key="7">
    <source>
        <dbReference type="PROSITE" id="PS51225"/>
    </source>
</evidence>
<dbReference type="EMBL" id="QKKF02038031">
    <property type="protein sequence ID" value="RZF31874.1"/>
    <property type="molecule type" value="Genomic_DNA"/>
</dbReference>
<name>A0A482WDX2_LAOST</name>
<keyword evidence="9" id="KW-1185">Reference proteome</keyword>
<evidence type="ECO:0000256" key="2">
    <source>
        <dbReference type="ARBA" id="ARBA00022692"/>
    </source>
</evidence>
<dbReference type="Pfam" id="PF01284">
    <property type="entry name" value="MARVEL"/>
    <property type="match status" value="1"/>
</dbReference>
<dbReference type="PANTHER" id="PTHR22776:SF97">
    <property type="entry name" value="RE01453P"/>
    <property type="match status" value="1"/>
</dbReference>
<feature type="transmembrane region" description="Helical" evidence="6">
    <location>
        <begin position="62"/>
        <end position="83"/>
    </location>
</feature>
<proteinExistence type="predicted"/>
<keyword evidence="4 5" id="KW-0472">Membrane</keyword>
<protein>
    <recommendedName>
        <fullName evidence="7">MARVEL domain-containing protein</fullName>
    </recommendedName>
</protein>
<dbReference type="PROSITE" id="PS51225">
    <property type="entry name" value="MARVEL"/>
    <property type="match status" value="1"/>
</dbReference>
<dbReference type="InterPro" id="IPR008253">
    <property type="entry name" value="Marvel"/>
</dbReference>
<dbReference type="InParanoid" id="A0A482WDX2"/>
<feature type="transmembrane region" description="Helical" evidence="6">
    <location>
        <begin position="95"/>
        <end position="116"/>
    </location>
</feature>
<accession>A0A482WDX2</accession>
<sequence length="168" mass="18651">MPQENKTTAGGTGASTHSALAWIRLNYDYFKSIPGILKIVQAILGIFCMIFASPAILAGTHWFLFVVITSFIATLIWMSVYFLGVREALQLPINWILTEFLNTVVVAILYLTAFIIQLTSWSPNYHPHLRNPNLTAGVIGIFNTLAYAAGSYFLYIEWKSSTPTTSPA</sequence>
<reference evidence="8 9" key="1">
    <citation type="journal article" date="2017" name="Gigascience">
        <title>Genome sequence of the small brown planthopper, Laodelphax striatellus.</title>
        <authorList>
            <person name="Zhu J."/>
            <person name="Jiang F."/>
            <person name="Wang X."/>
            <person name="Yang P."/>
            <person name="Bao Y."/>
            <person name="Zhao W."/>
            <person name="Wang W."/>
            <person name="Lu H."/>
            <person name="Wang Q."/>
            <person name="Cui N."/>
            <person name="Li J."/>
            <person name="Chen X."/>
            <person name="Luo L."/>
            <person name="Yu J."/>
            <person name="Kang L."/>
            <person name="Cui F."/>
        </authorList>
    </citation>
    <scope>NUCLEOTIDE SEQUENCE [LARGE SCALE GENOMIC DNA]</scope>
    <source>
        <strain evidence="8">Lst14</strain>
    </source>
</reference>
<comment type="subcellular location">
    <subcellularLocation>
        <location evidence="1">Membrane</location>
        <topology evidence="1">Multi-pass membrane protein</topology>
    </subcellularLocation>
</comment>
<keyword evidence="3 6" id="KW-1133">Transmembrane helix</keyword>
<dbReference type="FunCoup" id="A0A482WDX2">
    <property type="interactions" value="72"/>
</dbReference>
<keyword evidence="2 5" id="KW-0812">Transmembrane</keyword>
<feature type="domain" description="MARVEL" evidence="7">
    <location>
        <begin position="29"/>
        <end position="159"/>
    </location>
</feature>
<comment type="caution">
    <text evidence="8">The sequence shown here is derived from an EMBL/GenBank/DDBJ whole genome shotgun (WGS) entry which is preliminary data.</text>
</comment>
<dbReference type="OrthoDB" id="6258237at2759"/>
<evidence type="ECO:0000256" key="4">
    <source>
        <dbReference type="ARBA" id="ARBA00023136"/>
    </source>
</evidence>
<gene>
    <name evidence="8" type="ORF">LSTR_LSTR015446</name>
</gene>
<evidence type="ECO:0000256" key="6">
    <source>
        <dbReference type="SAM" id="Phobius"/>
    </source>
</evidence>
<feature type="transmembrane region" description="Helical" evidence="6">
    <location>
        <begin position="36"/>
        <end position="56"/>
    </location>
</feature>
<dbReference type="AlphaFoldDB" id="A0A482WDX2"/>
<organism evidence="8 9">
    <name type="scientific">Laodelphax striatellus</name>
    <name type="common">Small brown planthopper</name>
    <name type="synonym">Delphax striatella</name>
    <dbReference type="NCBI Taxonomy" id="195883"/>
    <lineage>
        <taxon>Eukaryota</taxon>
        <taxon>Metazoa</taxon>
        <taxon>Ecdysozoa</taxon>
        <taxon>Arthropoda</taxon>
        <taxon>Hexapoda</taxon>
        <taxon>Insecta</taxon>
        <taxon>Pterygota</taxon>
        <taxon>Neoptera</taxon>
        <taxon>Paraneoptera</taxon>
        <taxon>Hemiptera</taxon>
        <taxon>Auchenorrhyncha</taxon>
        <taxon>Fulgoroidea</taxon>
        <taxon>Delphacidae</taxon>
        <taxon>Criomorphinae</taxon>
        <taxon>Laodelphax</taxon>
    </lineage>
</organism>
<evidence type="ECO:0000313" key="9">
    <source>
        <dbReference type="Proteomes" id="UP000291343"/>
    </source>
</evidence>
<dbReference type="GO" id="GO:0016020">
    <property type="term" value="C:membrane"/>
    <property type="evidence" value="ECO:0007669"/>
    <property type="project" value="UniProtKB-SubCell"/>
</dbReference>
<evidence type="ECO:0000256" key="5">
    <source>
        <dbReference type="PROSITE-ProRule" id="PRU00581"/>
    </source>
</evidence>
<dbReference type="SMR" id="A0A482WDX2"/>
<dbReference type="InterPro" id="IPR050578">
    <property type="entry name" value="MARVEL-CKLF_proteins"/>
</dbReference>